<sequence length="70" mass="8224">MPRETEDTVQGDSPLKLQYIWDFRIRNPPTGPTISELSAIFYETKHPFHPRPRATRRKVRNLPPPDREGI</sequence>
<dbReference type="AlphaFoldDB" id="A0A8W8LRI3"/>
<evidence type="ECO:0000313" key="3">
    <source>
        <dbReference type="Proteomes" id="UP000005408"/>
    </source>
</evidence>
<name>A0A8W8LRI3_MAGGI</name>
<protein>
    <submittedName>
        <fullName evidence="2">Uncharacterized protein</fullName>
    </submittedName>
</protein>
<evidence type="ECO:0000256" key="1">
    <source>
        <dbReference type="SAM" id="MobiDB-lite"/>
    </source>
</evidence>
<keyword evidence="3" id="KW-1185">Reference proteome</keyword>
<feature type="region of interest" description="Disordered" evidence="1">
    <location>
        <begin position="46"/>
        <end position="70"/>
    </location>
</feature>
<evidence type="ECO:0000313" key="2">
    <source>
        <dbReference type="EnsemblMetazoa" id="G29643.1:cds"/>
    </source>
</evidence>
<accession>A0A8W8LRI3</accession>
<proteinExistence type="predicted"/>
<dbReference type="Proteomes" id="UP000005408">
    <property type="component" value="Unassembled WGS sequence"/>
</dbReference>
<reference evidence="2" key="1">
    <citation type="submission" date="2022-08" db="UniProtKB">
        <authorList>
            <consortium name="EnsemblMetazoa"/>
        </authorList>
    </citation>
    <scope>IDENTIFICATION</scope>
    <source>
        <strain evidence="2">05x7-T-G4-1.051#20</strain>
    </source>
</reference>
<feature type="compositionally biased region" description="Basic residues" evidence="1">
    <location>
        <begin position="47"/>
        <end position="60"/>
    </location>
</feature>
<dbReference type="EnsemblMetazoa" id="G29643.1">
    <property type="protein sequence ID" value="G29643.1:cds"/>
    <property type="gene ID" value="G29643"/>
</dbReference>
<organism evidence="2 3">
    <name type="scientific">Magallana gigas</name>
    <name type="common">Pacific oyster</name>
    <name type="synonym">Crassostrea gigas</name>
    <dbReference type="NCBI Taxonomy" id="29159"/>
    <lineage>
        <taxon>Eukaryota</taxon>
        <taxon>Metazoa</taxon>
        <taxon>Spiralia</taxon>
        <taxon>Lophotrochozoa</taxon>
        <taxon>Mollusca</taxon>
        <taxon>Bivalvia</taxon>
        <taxon>Autobranchia</taxon>
        <taxon>Pteriomorphia</taxon>
        <taxon>Ostreida</taxon>
        <taxon>Ostreoidea</taxon>
        <taxon>Ostreidae</taxon>
        <taxon>Magallana</taxon>
    </lineage>
</organism>